<evidence type="ECO:0000256" key="9">
    <source>
        <dbReference type="ARBA" id="ARBA00023055"/>
    </source>
</evidence>
<comment type="function">
    <text evidence="11">Probably involved in lipid transport. Can bind sphingosine-1-phosphate, myristic acid, palmitic acid and stearic acid, retinol, all-trans-retinoic acid and 9-cis-retinoic acid.</text>
</comment>
<protein>
    <recommendedName>
        <fullName evidence="4">Apolipoprotein M</fullName>
    </recommendedName>
</protein>
<dbReference type="CTD" id="55937"/>
<evidence type="ECO:0000256" key="1">
    <source>
        <dbReference type="ARBA" id="ARBA00004613"/>
    </source>
</evidence>
<evidence type="ECO:0000313" key="13">
    <source>
        <dbReference type="Ensembl" id="ENSPNAP00000048820.1"/>
    </source>
</evidence>
<reference evidence="13 14" key="1">
    <citation type="submission" date="2020-10" db="EMBL/GenBank/DDBJ databases">
        <title>Pygocentrus nattereri (red-bellied piranha) genome, fPygNat1, primary haplotype.</title>
        <authorList>
            <person name="Myers G."/>
            <person name="Meyer A."/>
            <person name="Karagic N."/>
            <person name="Pippel M."/>
            <person name="Winkler S."/>
            <person name="Tracey A."/>
            <person name="Wood J."/>
            <person name="Formenti G."/>
            <person name="Howe K."/>
            <person name="Fedrigo O."/>
            <person name="Jarvis E.D."/>
        </authorList>
    </citation>
    <scope>NUCLEOTIDE SEQUENCE [LARGE SCALE GENOMIC DNA]</scope>
</reference>
<reference evidence="13" key="2">
    <citation type="submission" date="2025-08" db="UniProtKB">
        <authorList>
            <consortium name="Ensembl"/>
        </authorList>
    </citation>
    <scope>IDENTIFICATION</scope>
</reference>
<dbReference type="PANTHER" id="PTHR32028:SF1">
    <property type="entry name" value="APOLIPOPROTEIN M"/>
    <property type="match status" value="1"/>
</dbReference>
<dbReference type="GO" id="GO:0033344">
    <property type="term" value="P:cholesterol efflux"/>
    <property type="evidence" value="ECO:0007669"/>
    <property type="project" value="TreeGrafter"/>
</dbReference>
<dbReference type="GO" id="GO:0005319">
    <property type="term" value="F:lipid transporter activity"/>
    <property type="evidence" value="ECO:0007669"/>
    <property type="project" value="TreeGrafter"/>
</dbReference>
<evidence type="ECO:0000256" key="8">
    <source>
        <dbReference type="ARBA" id="ARBA00022850"/>
    </source>
</evidence>
<dbReference type="GO" id="GO:0034375">
    <property type="term" value="P:high-density lipoprotein particle remodeling"/>
    <property type="evidence" value="ECO:0007669"/>
    <property type="project" value="TreeGrafter"/>
</dbReference>
<dbReference type="PANTHER" id="PTHR32028">
    <property type="entry name" value="APOLIPOPROTEIN M"/>
    <property type="match status" value="1"/>
</dbReference>
<keyword evidence="14" id="KW-1185">Reference proteome</keyword>
<dbReference type="RefSeq" id="XP_037402759.1">
    <property type="nucleotide sequence ID" value="XM_037546862.1"/>
</dbReference>
<evidence type="ECO:0000256" key="3">
    <source>
        <dbReference type="ARBA" id="ARBA00011559"/>
    </source>
</evidence>
<evidence type="ECO:0000256" key="10">
    <source>
        <dbReference type="ARBA" id="ARBA00023157"/>
    </source>
</evidence>
<dbReference type="Ensembl" id="ENSPNAT00000052210.1">
    <property type="protein sequence ID" value="ENSPNAP00000048820.1"/>
    <property type="gene ID" value="ENSPNAG00000031226.1"/>
</dbReference>
<keyword evidence="5" id="KW-0813">Transport</keyword>
<keyword evidence="6" id="KW-0964">Secreted</keyword>
<dbReference type="Proteomes" id="UP001501920">
    <property type="component" value="Chromosome 17"/>
</dbReference>
<evidence type="ECO:0000256" key="5">
    <source>
        <dbReference type="ARBA" id="ARBA00022448"/>
    </source>
</evidence>
<dbReference type="Gene3D" id="2.40.128.20">
    <property type="match status" value="1"/>
</dbReference>
<dbReference type="GO" id="GO:0034364">
    <property type="term" value="C:high-density lipoprotein particle"/>
    <property type="evidence" value="ECO:0007669"/>
    <property type="project" value="UniProtKB-KW"/>
</dbReference>
<evidence type="ECO:0000256" key="11">
    <source>
        <dbReference type="ARBA" id="ARBA00025553"/>
    </source>
</evidence>
<evidence type="ECO:0000313" key="14">
    <source>
        <dbReference type="Proteomes" id="UP001501920"/>
    </source>
</evidence>
<name>A0AAR2JA55_PYGNA</name>
<evidence type="ECO:0000256" key="4">
    <source>
        <dbReference type="ARBA" id="ARBA00019937"/>
    </source>
</evidence>
<evidence type="ECO:0000256" key="6">
    <source>
        <dbReference type="ARBA" id="ARBA00022525"/>
    </source>
</evidence>
<dbReference type="InterPro" id="IPR012674">
    <property type="entry name" value="Calycin"/>
</dbReference>
<organism evidence="13 14">
    <name type="scientific">Pygocentrus nattereri</name>
    <name type="common">Red-bellied piranha</name>
    <dbReference type="NCBI Taxonomy" id="42514"/>
    <lineage>
        <taxon>Eukaryota</taxon>
        <taxon>Metazoa</taxon>
        <taxon>Chordata</taxon>
        <taxon>Craniata</taxon>
        <taxon>Vertebrata</taxon>
        <taxon>Euteleostomi</taxon>
        <taxon>Actinopterygii</taxon>
        <taxon>Neopterygii</taxon>
        <taxon>Teleostei</taxon>
        <taxon>Ostariophysi</taxon>
        <taxon>Characiformes</taxon>
        <taxon>Characoidei</taxon>
        <taxon>Pygocentrus</taxon>
    </lineage>
</organism>
<dbReference type="InterPro" id="IPR022734">
    <property type="entry name" value="ApoM"/>
</dbReference>
<evidence type="ECO:0000256" key="12">
    <source>
        <dbReference type="SAM" id="SignalP"/>
    </source>
</evidence>
<proteinExistence type="inferred from homology"/>
<comment type="subcellular location">
    <subcellularLocation>
        <location evidence="1">Secreted</location>
    </subcellularLocation>
</comment>
<evidence type="ECO:0000256" key="2">
    <source>
        <dbReference type="ARBA" id="ARBA00007071"/>
    </source>
</evidence>
<dbReference type="GO" id="GO:0034362">
    <property type="term" value="C:low-density lipoprotein particle"/>
    <property type="evidence" value="ECO:0007669"/>
    <property type="project" value="TreeGrafter"/>
</dbReference>
<dbReference type="GeneTree" id="ENSGT00990000205248"/>
<dbReference type="Pfam" id="PF11032">
    <property type="entry name" value="ApoM"/>
    <property type="match status" value="1"/>
</dbReference>
<dbReference type="GO" id="GO:0034384">
    <property type="term" value="P:high-density lipoprotein particle clearance"/>
    <property type="evidence" value="ECO:0007669"/>
    <property type="project" value="TreeGrafter"/>
</dbReference>
<keyword evidence="8" id="KW-0345">HDL</keyword>
<evidence type="ECO:0000256" key="7">
    <source>
        <dbReference type="ARBA" id="ARBA00022729"/>
    </source>
</evidence>
<dbReference type="GO" id="GO:0005543">
    <property type="term" value="F:phospholipid binding"/>
    <property type="evidence" value="ECO:0007669"/>
    <property type="project" value="TreeGrafter"/>
</dbReference>
<comment type="subunit">
    <text evidence="3">Interacts with LRP2; LRP2 mediates APOM renal uptake and subsequent lysosomal degradation.</text>
</comment>
<dbReference type="SUPFAM" id="SSF50814">
    <property type="entry name" value="Lipocalins"/>
    <property type="match status" value="1"/>
</dbReference>
<accession>A0AAR2JA55</accession>
<dbReference type="GO" id="GO:0034380">
    <property type="term" value="P:high-density lipoprotein particle assembly"/>
    <property type="evidence" value="ECO:0007669"/>
    <property type="project" value="TreeGrafter"/>
</dbReference>
<keyword evidence="10" id="KW-1015">Disulfide bond</keyword>
<feature type="chain" id="PRO_5043961238" description="Apolipoprotein M" evidence="12">
    <location>
        <begin position="28"/>
        <end position="183"/>
    </location>
</feature>
<sequence>MLGQILGLLYAGIQVLLPCLPPTPLSSQSLLTHDKYLGDWYFVGVAAFDKESIAAYMGIDNSVAKLHKASDSSLLMTAALHQGDECKVLSWTYKVSPASDPIMKEGEQLGVAFDGKWVNCDSCLLLMKIDLEKGRFRIMLFARSQESREELLKSFKSKMECLEIDEFMISPQEKEFCKLDAAA</sequence>
<feature type="signal peptide" evidence="12">
    <location>
        <begin position="1"/>
        <end position="27"/>
    </location>
</feature>
<reference evidence="13" key="3">
    <citation type="submission" date="2025-09" db="UniProtKB">
        <authorList>
            <consortium name="Ensembl"/>
        </authorList>
    </citation>
    <scope>IDENTIFICATION</scope>
</reference>
<keyword evidence="7 12" id="KW-0732">Signal</keyword>
<comment type="similarity">
    <text evidence="2">Belongs to the calycin superfamily. Lipocalin family. Highly divergent.</text>
</comment>
<dbReference type="GO" id="GO:0034361">
    <property type="term" value="C:very-low-density lipoprotein particle"/>
    <property type="evidence" value="ECO:0007669"/>
    <property type="project" value="TreeGrafter"/>
</dbReference>
<dbReference type="GeneID" id="119265799"/>
<dbReference type="AlphaFoldDB" id="A0AAR2JA55"/>
<keyword evidence="9" id="KW-0445">Lipid transport</keyword>